<protein>
    <submittedName>
        <fullName evidence="1">Uncharacterized protein</fullName>
    </submittedName>
</protein>
<dbReference type="EMBL" id="OX459940">
    <property type="protein sequence ID" value="CAI9174745.1"/>
    <property type="molecule type" value="Genomic_DNA"/>
</dbReference>
<evidence type="ECO:0000313" key="1">
    <source>
        <dbReference type="EMBL" id="CAI9174745.1"/>
    </source>
</evidence>
<gene>
    <name evidence="1" type="ORF">MRATA1EN1_LOCUS23707</name>
</gene>
<evidence type="ECO:0000313" key="2">
    <source>
        <dbReference type="Proteomes" id="UP001176941"/>
    </source>
</evidence>
<organism evidence="1 2">
    <name type="scientific">Rangifer tarandus platyrhynchus</name>
    <name type="common">Svalbard reindeer</name>
    <dbReference type="NCBI Taxonomy" id="3082113"/>
    <lineage>
        <taxon>Eukaryota</taxon>
        <taxon>Metazoa</taxon>
        <taxon>Chordata</taxon>
        <taxon>Craniata</taxon>
        <taxon>Vertebrata</taxon>
        <taxon>Euteleostomi</taxon>
        <taxon>Mammalia</taxon>
        <taxon>Eutheria</taxon>
        <taxon>Laurasiatheria</taxon>
        <taxon>Artiodactyla</taxon>
        <taxon>Ruminantia</taxon>
        <taxon>Pecora</taxon>
        <taxon>Cervidae</taxon>
        <taxon>Odocoileinae</taxon>
        <taxon>Rangifer</taxon>
    </lineage>
</organism>
<keyword evidence="2" id="KW-1185">Reference proteome</keyword>
<name>A0ABN8ZLH7_RANTA</name>
<proteinExistence type="predicted"/>
<reference evidence="1" key="1">
    <citation type="submission" date="2023-04" db="EMBL/GenBank/DDBJ databases">
        <authorList>
            <consortium name="ELIXIR-Norway"/>
        </authorList>
    </citation>
    <scope>NUCLEOTIDE SEQUENCE [LARGE SCALE GENOMIC DNA]</scope>
</reference>
<accession>A0ABN8ZLH7</accession>
<dbReference type="Proteomes" id="UP001176941">
    <property type="component" value="Chromosome 4"/>
</dbReference>
<sequence>MVFRLPAEGAGLRAGSSQICLGDGCQDEIGWRHFTEWEFRGMTEAACSIELRLNASLAMEPFLRFQPKGIFPSLLGCSVVSDSVTPWSVAHQAPLTMRFSRQEYWSGLPFPSPRDLPKSAIKPTFPVSFELQIASLPTEPSGKPLSFF</sequence>